<feature type="compositionally biased region" description="Polar residues" evidence="12">
    <location>
        <begin position="863"/>
        <end position="878"/>
    </location>
</feature>
<dbReference type="PRINTS" id="PR01176">
    <property type="entry name" value="GABABRECEPTR"/>
</dbReference>
<comment type="caution">
    <text evidence="11">Lacks conserved residue(s) required for the propagation of feature annotation.</text>
</comment>
<dbReference type="EMBL" id="VZSQ01000502">
    <property type="protein sequence ID" value="NWZ60325.1"/>
    <property type="molecule type" value="Genomic_DNA"/>
</dbReference>
<dbReference type="FunFam" id="2.10.70.10:FF:000031">
    <property type="entry name" value="gamma-aminobutyric acid type B receptor subunit 1"/>
    <property type="match status" value="1"/>
</dbReference>
<keyword evidence="7 11" id="KW-1015">Disulfide bond</keyword>
<feature type="transmembrane region" description="Helical" evidence="13">
    <location>
        <begin position="766"/>
        <end position="786"/>
    </location>
</feature>
<dbReference type="InterPro" id="IPR002455">
    <property type="entry name" value="GPCR3_GABA-B"/>
</dbReference>
<dbReference type="InterPro" id="IPR035976">
    <property type="entry name" value="Sushi/SCR/CCP_sf"/>
</dbReference>
<proteinExistence type="inferred from homology"/>
<dbReference type="InterPro" id="IPR001828">
    <property type="entry name" value="ANF_lig-bd_rcpt"/>
</dbReference>
<keyword evidence="17" id="KW-1185">Reference proteome</keyword>
<comment type="caution">
    <text evidence="16">The sequence shown here is derived from an EMBL/GenBank/DDBJ whole genome shotgun (WGS) entry which is preliminary data.</text>
</comment>
<dbReference type="CDD" id="cd06366">
    <property type="entry name" value="PBP1_GABAb_receptor"/>
    <property type="match status" value="1"/>
</dbReference>
<dbReference type="Gene3D" id="2.10.70.10">
    <property type="entry name" value="Complement Module, domain 1"/>
    <property type="match status" value="2"/>
</dbReference>
<feature type="disulfide bond" evidence="11">
    <location>
        <begin position="109"/>
        <end position="136"/>
    </location>
</feature>
<sequence length="985" mass="110801">PPPPSPGCQIIHPPRDGGIRYRGLTPEEVRSVRFLPFDYEIEYVCRPDREIVGPKVRKCQRDGTWTAMGHPSRCLRTCPKMHLSLENGQAVARAMERVPVEGTWTEYSCNPGFRLVGSARSNCTKLGRWSTPKPICEREWGPRGVGGGRMGGVCGSLWDGAGGQPVGYTGRRWVSQQPLPLSPTPLCVVPPPQCDPGQATKYLYELLYNDPIKIILMPGCSSVSTLVAEAARMWNLIVLSYGSSSPALSNRQRFPTFFRTHPSATLHNPTRVQLFKKWGWTKIATIQQTTEVFTSTLDDLDQRVKEAGLEITFRQSFFSDPAAPVRNLKRQDARIIVGLFYETEARKVFCEVYKEKLYGKKYVWFLIGWYADNWFRIKDPAINCTEAEMAEAVEGHVTTEIVMLNPENTRSISNMTSQEFIEKLQKRLGKNPEETGGFQEAPLAYDAIWALALALNKTSAELVKKGLHLEDFNYNNKNITDEIYRALNSSAFEGVSGHVVFDASGSRMAWTLIEQLQGGVYKKIGYYDSTKDNLSWYNNDKWIGGAPPADYTKVITTFRFLSQKLFISVSVLASLGILLAIICLAFNIYNGHVRYIQNSQPYLNNMTAVGCTLALAAVFPLGLDGYHIGPGLFPFVCQARLWLLGLGFSLAYGSMFTKIWWVHTVFTKKEEKKEKRKVRGHPVGGGWCMGVLMTLFCPHTQTLEPWKLYATVGLLVGLDVVTLIIWQIVDPLHRTIEEFTKEEPKTDTDVSILPQLEHCSSTKMNTWLGIFYGFKGLLLLLGIFLAYETKSVSTEKINDHRAVGMAIYNVAVLCLITAPVTMILSSQQDAAFAFASLAVVFSSYITLVVLFVPKMRRLITRGEWQSEQQDTMKTGSSTNNNEEEKSRLLEKENRELEKIIAEKEERVSELRQQLQDRQQLRSRRRSSNPSREADNHFSPGLSAAPAPPAPFYQPNLPLVRCLVSEQADKLGRGNCDGSRVHLLYK</sequence>
<reference evidence="16 17" key="1">
    <citation type="submission" date="2019-09" db="EMBL/GenBank/DDBJ databases">
        <title>Bird 10,000 Genomes (B10K) Project - Family phase.</title>
        <authorList>
            <person name="Zhang G."/>
        </authorList>
    </citation>
    <scope>NUCLEOTIDE SEQUENCE [LARGE SCALE GENOMIC DNA]</scope>
    <source>
        <strain evidence="16">OUT-0040</strain>
        <tissue evidence="16">Blood</tissue>
    </source>
</reference>
<evidence type="ECO:0000256" key="2">
    <source>
        <dbReference type="ARBA" id="ARBA00008991"/>
    </source>
</evidence>
<evidence type="ECO:0000256" key="10">
    <source>
        <dbReference type="ARBA" id="ARBA00023224"/>
    </source>
</evidence>
<dbReference type="CDD" id="cd00033">
    <property type="entry name" value="CCP"/>
    <property type="match status" value="2"/>
</dbReference>
<evidence type="ECO:0000256" key="12">
    <source>
        <dbReference type="SAM" id="MobiDB-lite"/>
    </source>
</evidence>
<feature type="transmembrane region" description="Helical" evidence="13">
    <location>
        <begin position="602"/>
        <end position="621"/>
    </location>
</feature>
<keyword evidence="11" id="KW-0768">Sushi</keyword>
<feature type="non-terminal residue" evidence="16">
    <location>
        <position position="985"/>
    </location>
</feature>
<dbReference type="InterPro" id="IPR017978">
    <property type="entry name" value="GPCR_3_C"/>
</dbReference>
<dbReference type="PANTHER" id="PTHR10519:SF77">
    <property type="entry name" value="GAMMA-AMINOBUTYRIC ACID TYPE B RECEPTOR SUBUNIT 1"/>
    <property type="match status" value="1"/>
</dbReference>
<dbReference type="InterPro" id="IPR002456">
    <property type="entry name" value="GPCR_3_GABA_rcpt_B1"/>
</dbReference>
<dbReference type="InterPro" id="IPR000337">
    <property type="entry name" value="GPCR_3"/>
</dbReference>
<evidence type="ECO:0000259" key="15">
    <source>
        <dbReference type="PROSITE" id="PS50923"/>
    </source>
</evidence>
<dbReference type="Proteomes" id="UP000585422">
    <property type="component" value="Unassembled WGS sequence"/>
</dbReference>
<comment type="subcellular location">
    <subcellularLocation>
        <location evidence="1">Membrane</location>
        <topology evidence="1">Multi-pass membrane protein</topology>
    </subcellularLocation>
</comment>
<dbReference type="FunFam" id="3.40.50.2300:FF:000056">
    <property type="entry name" value="Gamma-aminobutyric acid type B receptor subunit 1"/>
    <property type="match status" value="1"/>
</dbReference>
<keyword evidence="10" id="KW-0807">Transducer</keyword>
<keyword evidence="5" id="KW-0297">G-protein coupled receptor</keyword>
<keyword evidence="8" id="KW-0675">Receptor</keyword>
<dbReference type="GO" id="GO:0004965">
    <property type="term" value="F:G protein-coupled GABA receptor activity"/>
    <property type="evidence" value="ECO:0007669"/>
    <property type="project" value="InterPro"/>
</dbReference>
<evidence type="ECO:0000259" key="14">
    <source>
        <dbReference type="PROSITE" id="PS50259"/>
    </source>
</evidence>
<dbReference type="InterPro" id="IPR028082">
    <property type="entry name" value="Peripla_BP_I"/>
</dbReference>
<evidence type="ECO:0000313" key="17">
    <source>
        <dbReference type="Proteomes" id="UP000585422"/>
    </source>
</evidence>
<dbReference type="SUPFAM" id="SSF53822">
    <property type="entry name" value="Periplasmic binding protein-like I"/>
    <property type="match status" value="1"/>
</dbReference>
<keyword evidence="9" id="KW-0325">Glycoprotein</keyword>
<evidence type="ECO:0000313" key="16">
    <source>
        <dbReference type="EMBL" id="NWZ60325.1"/>
    </source>
</evidence>
<dbReference type="PROSITE" id="PS50259">
    <property type="entry name" value="G_PROTEIN_RECEP_F3_4"/>
    <property type="match status" value="1"/>
</dbReference>
<dbReference type="PROSITE" id="PS50923">
    <property type="entry name" value="SUSHI"/>
    <property type="match status" value="1"/>
</dbReference>
<keyword evidence="6 13" id="KW-0472">Membrane</keyword>
<dbReference type="SMART" id="SM00032">
    <property type="entry name" value="CCP"/>
    <property type="match status" value="2"/>
</dbReference>
<feature type="domain" description="G-protein coupled receptors family 3 profile" evidence="14">
    <location>
        <begin position="572"/>
        <end position="874"/>
    </location>
</feature>
<organism evidence="16 17">
    <name type="scientific">Haliaeetus albicilla</name>
    <name type="common">White-tailed sea-eagle</name>
    <name type="synonym">Falco albicilla</name>
    <dbReference type="NCBI Taxonomy" id="8969"/>
    <lineage>
        <taxon>Eukaryota</taxon>
        <taxon>Metazoa</taxon>
        <taxon>Chordata</taxon>
        <taxon>Craniata</taxon>
        <taxon>Vertebrata</taxon>
        <taxon>Euteleostomi</taxon>
        <taxon>Archelosauria</taxon>
        <taxon>Archosauria</taxon>
        <taxon>Dinosauria</taxon>
        <taxon>Saurischia</taxon>
        <taxon>Theropoda</taxon>
        <taxon>Coelurosauria</taxon>
        <taxon>Aves</taxon>
        <taxon>Neognathae</taxon>
        <taxon>Neoaves</taxon>
        <taxon>Telluraves</taxon>
        <taxon>Accipitrimorphae</taxon>
        <taxon>Accipitriformes</taxon>
        <taxon>Accipitridae</taxon>
        <taxon>Accipitrinae</taxon>
        <taxon>Haliaeetus</taxon>
    </lineage>
</organism>
<dbReference type="AlphaFoldDB" id="A0A7K7NYP2"/>
<dbReference type="PANTHER" id="PTHR10519">
    <property type="entry name" value="GABA-B RECEPTOR"/>
    <property type="match status" value="1"/>
</dbReference>
<name>A0A7K7NYP2_HALAL</name>
<dbReference type="CDD" id="cd15291">
    <property type="entry name" value="7tmC_GABA-B-R1"/>
    <property type="match status" value="1"/>
</dbReference>
<dbReference type="Pfam" id="PF00003">
    <property type="entry name" value="7tm_3"/>
    <property type="match status" value="1"/>
</dbReference>
<keyword evidence="3 13" id="KW-0812">Transmembrane</keyword>
<evidence type="ECO:0000256" key="13">
    <source>
        <dbReference type="SAM" id="Phobius"/>
    </source>
</evidence>
<keyword evidence="4 13" id="KW-1133">Transmembrane helix</keyword>
<dbReference type="GO" id="GO:0038039">
    <property type="term" value="C:G protein-coupled receptor heterodimeric complex"/>
    <property type="evidence" value="ECO:0007669"/>
    <property type="project" value="TreeGrafter"/>
</dbReference>
<feature type="region of interest" description="Disordered" evidence="12">
    <location>
        <begin position="910"/>
        <end position="949"/>
    </location>
</feature>
<evidence type="ECO:0000256" key="1">
    <source>
        <dbReference type="ARBA" id="ARBA00004141"/>
    </source>
</evidence>
<dbReference type="OrthoDB" id="17569at2759"/>
<feature type="domain" description="Sushi" evidence="15">
    <location>
        <begin position="76"/>
        <end position="138"/>
    </location>
</feature>
<dbReference type="PRINTS" id="PR01177">
    <property type="entry name" value="GABAB1RECPTR"/>
</dbReference>
<evidence type="ECO:0000256" key="8">
    <source>
        <dbReference type="ARBA" id="ARBA00023170"/>
    </source>
</evidence>
<protein>
    <submittedName>
        <fullName evidence="16">GABR1 protein</fullName>
    </submittedName>
</protein>
<evidence type="ECO:0000256" key="11">
    <source>
        <dbReference type="PROSITE-ProRule" id="PRU00302"/>
    </source>
</evidence>
<dbReference type="Gene3D" id="3.40.50.2300">
    <property type="match status" value="2"/>
</dbReference>
<feature type="region of interest" description="Disordered" evidence="12">
    <location>
        <begin position="863"/>
        <end position="889"/>
    </location>
</feature>
<dbReference type="GO" id="GO:0007214">
    <property type="term" value="P:gamma-aminobutyric acid signaling pathway"/>
    <property type="evidence" value="ECO:0007669"/>
    <property type="project" value="TreeGrafter"/>
</dbReference>
<evidence type="ECO:0000256" key="3">
    <source>
        <dbReference type="ARBA" id="ARBA00022692"/>
    </source>
</evidence>
<evidence type="ECO:0000256" key="5">
    <source>
        <dbReference type="ARBA" id="ARBA00023040"/>
    </source>
</evidence>
<feature type="transmembrane region" description="Helical" evidence="13">
    <location>
        <begin position="708"/>
        <end position="729"/>
    </location>
</feature>
<gene>
    <name evidence="16" type="primary">Gabbr1</name>
    <name evidence="16" type="ORF">HALALB_R15709</name>
</gene>
<feature type="transmembrane region" description="Helical" evidence="13">
    <location>
        <begin position="830"/>
        <end position="852"/>
    </location>
</feature>
<dbReference type="PRINTS" id="PR00248">
    <property type="entry name" value="GPCRMGR"/>
</dbReference>
<dbReference type="Pfam" id="PF01094">
    <property type="entry name" value="ANF_receptor"/>
    <property type="match status" value="1"/>
</dbReference>
<feature type="non-terminal residue" evidence="16">
    <location>
        <position position="1"/>
    </location>
</feature>
<feature type="transmembrane region" description="Helical" evidence="13">
    <location>
        <begin position="806"/>
        <end position="824"/>
    </location>
</feature>
<feature type="transmembrane region" description="Helical" evidence="13">
    <location>
        <begin position="641"/>
        <end position="666"/>
    </location>
</feature>
<evidence type="ECO:0000256" key="4">
    <source>
        <dbReference type="ARBA" id="ARBA00022989"/>
    </source>
</evidence>
<evidence type="ECO:0000256" key="9">
    <source>
        <dbReference type="ARBA" id="ARBA00023180"/>
    </source>
</evidence>
<comment type="similarity">
    <text evidence="2">Belongs to the G-protein coupled receptor 3 family. GABA-B receptor subfamily.</text>
</comment>
<dbReference type="SUPFAM" id="SSF57535">
    <property type="entry name" value="Complement control module/SCR domain"/>
    <property type="match status" value="2"/>
</dbReference>
<dbReference type="InterPro" id="IPR000436">
    <property type="entry name" value="Sushi_SCR_CCP_dom"/>
</dbReference>
<accession>A0A7K7NYP2</accession>
<evidence type="ECO:0000256" key="7">
    <source>
        <dbReference type="ARBA" id="ARBA00023157"/>
    </source>
</evidence>
<feature type="transmembrane region" description="Helical" evidence="13">
    <location>
        <begin position="565"/>
        <end position="590"/>
    </location>
</feature>
<evidence type="ECO:0000256" key="6">
    <source>
        <dbReference type="ARBA" id="ARBA00023136"/>
    </source>
</evidence>
<dbReference type="Pfam" id="PF00084">
    <property type="entry name" value="Sushi"/>
    <property type="match status" value="1"/>
</dbReference>